<organism evidence="3 4">
    <name type="scientific">Spiribacter vilamensis</name>
    <dbReference type="NCBI Taxonomy" id="531306"/>
    <lineage>
        <taxon>Bacteria</taxon>
        <taxon>Pseudomonadati</taxon>
        <taxon>Pseudomonadota</taxon>
        <taxon>Gammaproteobacteria</taxon>
        <taxon>Chromatiales</taxon>
        <taxon>Ectothiorhodospiraceae</taxon>
        <taxon>Spiribacter</taxon>
    </lineage>
</organism>
<reference evidence="3 4" key="1">
    <citation type="submission" date="2019-02" db="EMBL/GenBank/DDBJ databases">
        <title>Genomic Encyclopedia of Type Strains, Phase IV (KMG-IV): sequencing the most valuable type-strain genomes for metagenomic binning, comparative biology and taxonomic classification.</title>
        <authorList>
            <person name="Goeker M."/>
        </authorList>
    </citation>
    <scope>NUCLEOTIDE SEQUENCE [LARGE SCALE GENOMIC DNA]</scope>
    <source>
        <strain evidence="3 4">DSM 21056</strain>
    </source>
</reference>
<keyword evidence="2" id="KW-0413">Isomerase</keyword>
<dbReference type="InterPro" id="IPR004380">
    <property type="entry name" value="Asp_race"/>
</dbReference>
<dbReference type="PROSITE" id="PS00924">
    <property type="entry name" value="ASP_GLU_RACEMASE_2"/>
    <property type="match status" value="1"/>
</dbReference>
<dbReference type="NCBIfam" id="TIGR00035">
    <property type="entry name" value="asp_race"/>
    <property type="match status" value="1"/>
</dbReference>
<dbReference type="SUPFAM" id="SSF53681">
    <property type="entry name" value="Aspartate/glutamate racemase"/>
    <property type="match status" value="2"/>
</dbReference>
<accession>A0A4Q8CZ89</accession>
<dbReference type="OrthoDB" id="9803739at2"/>
<dbReference type="InterPro" id="IPR033134">
    <property type="entry name" value="Asp/Glu_racemase_AS_2"/>
</dbReference>
<dbReference type="EMBL" id="SHLI01000001">
    <property type="protein sequence ID" value="RZU98284.1"/>
    <property type="molecule type" value="Genomic_DNA"/>
</dbReference>
<evidence type="ECO:0000256" key="1">
    <source>
        <dbReference type="ARBA" id="ARBA00007847"/>
    </source>
</evidence>
<evidence type="ECO:0000256" key="2">
    <source>
        <dbReference type="ARBA" id="ARBA00023235"/>
    </source>
</evidence>
<name>A0A4Q8CZ89_9GAMM</name>
<evidence type="ECO:0000313" key="4">
    <source>
        <dbReference type="Proteomes" id="UP000292298"/>
    </source>
</evidence>
<dbReference type="Proteomes" id="UP000292298">
    <property type="component" value="Unassembled WGS sequence"/>
</dbReference>
<protein>
    <submittedName>
        <fullName evidence="3">Aspartate racemase</fullName>
    </submittedName>
</protein>
<dbReference type="InterPro" id="IPR001920">
    <property type="entry name" value="Asp/Glu_race"/>
</dbReference>
<dbReference type="Pfam" id="PF01177">
    <property type="entry name" value="Asp_Glu_race"/>
    <property type="match status" value="1"/>
</dbReference>
<dbReference type="PANTHER" id="PTHR21198">
    <property type="entry name" value="GLUTAMATE RACEMASE"/>
    <property type="match status" value="1"/>
</dbReference>
<sequence length="230" mass="24665">MKTLGLIGGMSWESTQSYYALINQGVRASLGGLHSAEIILHSVDFAPIETMQANGEWKRAGARLAGIGRRLEMAGADALVLCTNTMHKVAGPIEQATSVPFLHISDVTRQAIKSAGYRQVALLGTRYAMEESFLTDRLADDTLQVDVPESADRELIDRVIFDELCQGVVNAESRRRFEAIIEGLVNQGAEAVILGCTEIGLLVDAGTSPAPLLDTTRLHAEAAVAFALGD</sequence>
<dbReference type="InterPro" id="IPR015942">
    <property type="entry name" value="Asp/Glu/hydantoin_racemase"/>
</dbReference>
<dbReference type="GO" id="GO:0047661">
    <property type="term" value="F:amino-acid racemase activity"/>
    <property type="evidence" value="ECO:0007669"/>
    <property type="project" value="InterPro"/>
</dbReference>
<dbReference type="RefSeq" id="WP_130502615.1">
    <property type="nucleotide sequence ID" value="NZ_SHLI01000001.1"/>
</dbReference>
<comment type="caution">
    <text evidence="3">The sequence shown here is derived from an EMBL/GenBank/DDBJ whole genome shotgun (WGS) entry which is preliminary data.</text>
</comment>
<keyword evidence="4" id="KW-1185">Reference proteome</keyword>
<dbReference type="PANTHER" id="PTHR21198:SF7">
    <property type="entry name" value="ASPARTATE-GLUTAMATE RACEMASE FAMILY"/>
    <property type="match status" value="1"/>
</dbReference>
<gene>
    <name evidence="3" type="ORF">EV698_0528</name>
</gene>
<dbReference type="Gene3D" id="3.40.50.1860">
    <property type="match status" value="2"/>
</dbReference>
<comment type="similarity">
    <text evidence="1">Belongs to the aspartate/glutamate racemases family.</text>
</comment>
<dbReference type="AlphaFoldDB" id="A0A4Q8CZ89"/>
<proteinExistence type="inferred from homology"/>
<evidence type="ECO:0000313" key="3">
    <source>
        <dbReference type="EMBL" id="RZU98284.1"/>
    </source>
</evidence>